<dbReference type="PRINTS" id="PR00852">
    <property type="entry name" value="XRODRMPGMNTD"/>
</dbReference>
<dbReference type="InterPro" id="IPR010614">
    <property type="entry name" value="RAD3-like_helicase_DEAD"/>
</dbReference>
<protein>
    <recommendedName>
        <fullName evidence="17">DNA 5'-3' helicase</fullName>
        <ecNumber evidence="17">5.6.2.3</ecNumber>
    </recommendedName>
</protein>
<evidence type="ECO:0000256" key="2">
    <source>
        <dbReference type="ARBA" id="ARBA00004123"/>
    </source>
</evidence>
<comment type="catalytic activity">
    <reaction evidence="18">
        <text>ATP + H2O = ADP + phosphate + H(+)</text>
        <dbReference type="Rhea" id="RHEA:13065"/>
        <dbReference type="ChEBI" id="CHEBI:15377"/>
        <dbReference type="ChEBI" id="CHEBI:15378"/>
        <dbReference type="ChEBI" id="CHEBI:30616"/>
        <dbReference type="ChEBI" id="CHEBI:43474"/>
        <dbReference type="ChEBI" id="CHEBI:456216"/>
        <dbReference type="EC" id="5.6.2.3"/>
    </reaction>
</comment>
<evidence type="ECO:0000256" key="9">
    <source>
        <dbReference type="ARBA" id="ARBA00022806"/>
    </source>
</evidence>
<dbReference type="PANTHER" id="PTHR11472:SF1">
    <property type="entry name" value="GENERAL TRANSCRIPTION AND DNA REPAIR FACTOR IIH HELICASE SUBUNIT XPD"/>
    <property type="match status" value="1"/>
</dbReference>
<dbReference type="Pfam" id="PF06733">
    <property type="entry name" value="DEAD_2"/>
    <property type="match status" value="1"/>
</dbReference>
<comment type="caution">
    <text evidence="20">The sequence shown here is derived from an EMBL/GenBank/DDBJ whole genome shotgun (WGS) entry which is preliminary data.</text>
</comment>
<dbReference type="InterPro" id="IPR045028">
    <property type="entry name" value="DinG/Rad3-like"/>
</dbReference>
<keyword evidence="16" id="KW-0539">Nucleus</keyword>
<dbReference type="SMART" id="SM00488">
    <property type="entry name" value="DEXDc2"/>
    <property type="match status" value="1"/>
</dbReference>
<evidence type="ECO:0000256" key="8">
    <source>
        <dbReference type="ARBA" id="ARBA00022801"/>
    </source>
</evidence>
<evidence type="ECO:0000256" key="3">
    <source>
        <dbReference type="ARBA" id="ARBA00009146"/>
    </source>
</evidence>
<keyword evidence="5" id="KW-0479">Metal-binding</keyword>
<dbReference type="GO" id="GO:0043139">
    <property type="term" value="F:5'-3' DNA helicase activity"/>
    <property type="evidence" value="ECO:0007669"/>
    <property type="project" value="UniProtKB-EC"/>
</dbReference>
<evidence type="ECO:0000256" key="15">
    <source>
        <dbReference type="ARBA" id="ARBA00023235"/>
    </source>
</evidence>
<dbReference type="OrthoDB" id="272481at2759"/>
<dbReference type="InterPro" id="IPR001945">
    <property type="entry name" value="RAD3/XPD"/>
</dbReference>
<dbReference type="EMBL" id="VWRR01000011">
    <property type="protein sequence ID" value="KAF6002197.1"/>
    <property type="molecule type" value="Genomic_DNA"/>
</dbReference>
<dbReference type="EC" id="5.6.2.3" evidence="17"/>
<evidence type="ECO:0000256" key="17">
    <source>
        <dbReference type="ARBA" id="ARBA00044969"/>
    </source>
</evidence>
<keyword evidence="8" id="KW-0378">Hydrolase</keyword>
<keyword evidence="7" id="KW-0227">DNA damage</keyword>
<keyword evidence="12" id="KW-0411">Iron-sulfur</keyword>
<evidence type="ECO:0000256" key="10">
    <source>
        <dbReference type="ARBA" id="ARBA00022840"/>
    </source>
</evidence>
<keyword evidence="15" id="KW-0413">Isomerase</keyword>
<evidence type="ECO:0000256" key="12">
    <source>
        <dbReference type="ARBA" id="ARBA00023014"/>
    </source>
</evidence>
<dbReference type="GO" id="GO:0045951">
    <property type="term" value="P:positive regulation of mitotic recombination"/>
    <property type="evidence" value="ECO:0007669"/>
    <property type="project" value="TreeGrafter"/>
</dbReference>
<sequence>MIVDIEDLSVQFPYAEPYPEQLQYMKSLKHALDASGHAVIEMPSGTGKTVSILSLASAYMRRWPLAYRRLVYCTRTVEEMEKVLKEAKLLLEKFQTSARSGPELLCVGLASRGHLCVFDEVLQSPLGVDSACRAHTASWVRERAYHGSRGLHKNDVPNGLCPFFERFSSDASQNFILPAGAAYSLSDLREFGMRSGLCPYFLARQTVPFAHIVVYSYQYLLDPRVSRVVSSDFATDTIVVFDEAHNIDNVCTEAFSVELNERLLQQAGRNLNVLSARFHDMKLRGAERLRQEYERLVRGVSLAEQAQQHADMQIAALALSDSPRGAAELPTSGSSATDDMSDLVACPEIHSIGAFLKLLRQLLSFLCGIVESNLTTEESALRFTTILCDRLQMERRVLRAASDRLISLLWTLEISDIASFISLQRLSDLCTLLGTHTSGFIVINDAEERLFHLACLDASLAMRPVLNKFKSVVITSGTLSPLWFYPRLLSFRAAVAESFPMSLDRACLCPVVVTRGSDQSHLSSQYSTRNDISIARNYGELIIRVAEVVPDGIVCFFPSYEFMQEIVMRWTESGVLDRLREHKLVFVETQDAGEAGMAINHFRLACDSGRGAVLLSVARGRAAEGIDFEGHYGRCALLFGVPFQYSESRLLRARISYLRQRYQIREDEFLSSMR</sequence>
<dbReference type="InterPro" id="IPR027417">
    <property type="entry name" value="P-loop_NTPase"/>
</dbReference>
<evidence type="ECO:0000313" key="21">
    <source>
        <dbReference type="Proteomes" id="UP000530660"/>
    </source>
</evidence>
<evidence type="ECO:0000313" key="20">
    <source>
        <dbReference type="EMBL" id="KAF6002197.1"/>
    </source>
</evidence>
<name>A0A7J7II51_9RHOD</name>
<reference evidence="20 21" key="1">
    <citation type="journal article" date="2020" name="J. Phycol.">
        <title>Comparative genome analysis reveals Cyanidiococcus gen. nov., a new extremophilic red algal genus sister to Cyanidioschyzon (Cyanidioschyzonaceae, Rhodophyta).</title>
        <authorList>
            <person name="Liu S.-L."/>
            <person name="Chiang Y.-R."/>
            <person name="Yoon H.S."/>
            <person name="Fu H.-Y."/>
        </authorList>
    </citation>
    <scope>NUCLEOTIDE SEQUENCE [LARGE SCALE GENOMIC DNA]</scope>
    <source>
        <strain evidence="20 21">THAL066</strain>
    </source>
</reference>
<keyword evidence="10" id="KW-0067">ATP-binding</keyword>
<evidence type="ECO:0000256" key="5">
    <source>
        <dbReference type="ARBA" id="ARBA00022723"/>
    </source>
</evidence>
<comment type="cofactor">
    <cofactor evidence="1">
        <name>[4Fe-4S] cluster</name>
        <dbReference type="ChEBI" id="CHEBI:49883"/>
    </cofactor>
</comment>
<dbReference type="GO" id="GO:0016818">
    <property type="term" value="F:hydrolase activity, acting on acid anhydrides, in phosphorus-containing anhydrides"/>
    <property type="evidence" value="ECO:0007669"/>
    <property type="project" value="InterPro"/>
</dbReference>
<evidence type="ECO:0000256" key="4">
    <source>
        <dbReference type="ARBA" id="ARBA00022485"/>
    </source>
</evidence>
<keyword evidence="14" id="KW-0234">DNA repair</keyword>
<keyword evidence="6" id="KW-0547">Nucleotide-binding</keyword>
<dbReference type="InterPro" id="IPR006555">
    <property type="entry name" value="ATP-dep_Helicase_C"/>
</dbReference>
<dbReference type="SMART" id="SM00491">
    <property type="entry name" value="HELICc2"/>
    <property type="match status" value="1"/>
</dbReference>
<dbReference type="PROSITE" id="PS51193">
    <property type="entry name" value="HELICASE_ATP_BIND_2"/>
    <property type="match status" value="1"/>
</dbReference>
<evidence type="ECO:0000256" key="7">
    <source>
        <dbReference type="ARBA" id="ARBA00022763"/>
    </source>
</evidence>
<evidence type="ECO:0000259" key="19">
    <source>
        <dbReference type="PROSITE" id="PS51193"/>
    </source>
</evidence>
<dbReference type="GO" id="GO:0006289">
    <property type="term" value="P:nucleotide-excision repair"/>
    <property type="evidence" value="ECO:0007669"/>
    <property type="project" value="InterPro"/>
</dbReference>
<comment type="similarity">
    <text evidence="3">Belongs to the helicase family. RAD3/XPD subfamily.</text>
</comment>
<keyword evidence="11" id="KW-0408">Iron</keyword>
<evidence type="ECO:0000256" key="11">
    <source>
        <dbReference type="ARBA" id="ARBA00023004"/>
    </source>
</evidence>
<keyword evidence="13" id="KW-0238">DNA-binding</keyword>
<dbReference type="PANTHER" id="PTHR11472">
    <property type="entry name" value="DNA REPAIR DEAD HELICASE RAD3/XP-D SUBFAMILY MEMBER"/>
    <property type="match status" value="1"/>
</dbReference>
<dbReference type="Pfam" id="PF06777">
    <property type="entry name" value="HBB"/>
    <property type="match status" value="1"/>
</dbReference>
<accession>A0A7J7II51</accession>
<comment type="subcellular location">
    <subcellularLocation>
        <location evidence="2">Nucleus</location>
    </subcellularLocation>
</comment>
<dbReference type="GO" id="GO:0046872">
    <property type="term" value="F:metal ion binding"/>
    <property type="evidence" value="ECO:0007669"/>
    <property type="project" value="UniProtKB-KW"/>
</dbReference>
<dbReference type="FunFam" id="3.40.50.300:FF:000128">
    <property type="entry name" value="Putative DNA repair helicase RAD3"/>
    <property type="match status" value="1"/>
</dbReference>
<dbReference type="Pfam" id="PF13307">
    <property type="entry name" value="Helicase_C_2"/>
    <property type="match status" value="1"/>
</dbReference>
<evidence type="ECO:0000256" key="16">
    <source>
        <dbReference type="ARBA" id="ARBA00023242"/>
    </source>
</evidence>
<dbReference type="InterPro" id="IPR006554">
    <property type="entry name" value="Helicase-like_DEXD_c2"/>
</dbReference>
<dbReference type="NCBIfam" id="TIGR00604">
    <property type="entry name" value="rad3"/>
    <property type="match status" value="1"/>
</dbReference>
<evidence type="ECO:0000256" key="14">
    <source>
        <dbReference type="ARBA" id="ARBA00023204"/>
    </source>
</evidence>
<dbReference type="SUPFAM" id="SSF52540">
    <property type="entry name" value="P-loop containing nucleoside triphosphate hydrolases"/>
    <property type="match status" value="1"/>
</dbReference>
<keyword evidence="9" id="KW-0347">Helicase</keyword>
<dbReference type="InterPro" id="IPR010643">
    <property type="entry name" value="HBB"/>
</dbReference>
<organism evidence="20 21">
    <name type="scientific">Cyanidiococcus yangmingshanensis</name>
    <dbReference type="NCBI Taxonomy" id="2690220"/>
    <lineage>
        <taxon>Eukaryota</taxon>
        <taxon>Rhodophyta</taxon>
        <taxon>Bangiophyceae</taxon>
        <taxon>Cyanidiales</taxon>
        <taxon>Cyanidiaceae</taxon>
        <taxon>Cyanidiococcus</taxon>
    </lineage>
</organism>
<dbReference type="GO" id="GO:0051539">
    <property type="term" value="F:4 iron, 4 sulfur cluster binding"/>
    <property type="evidence" value="ECO:0007669"/>
    <property type="project" value="UniProtKB-KW"/>
</dbReference>
<dbReference type="GO" id="GO:0003684">
    <property type="term" value="F:damaged DNA binding"/>
    <property type="evidence" value="ECO:0007669"/>
    <property type="project" value="TreeGrafter"/>
</dbReference>
<keyword evidence="21" id="KW-1185">Reference proteome</keyword>
<dbReference type="Proteomes" id="UP000530660">
    <property type="component" value="Unassembled WGS sequence"/>
</dbReference>
<gene>
    <name evidence="20" type="ORF">F1559_002308</name>
</gene>
<evidence type="ECO:0000256" key="13">
    <source>
        <dbReference type="ARBA" id="ARBA00023125"/>
    </source>
</evidence>
<dbReference type="GO" id="GO:0005634">
    <property type="term" value="C:nucleus"/>
    <property type="evidence" value="ECO:0007669"/>
    <property type="project" value="UniProtKB-SubCell"/>
</dbReference>
<dbReference type="AlphaFoldDB" id="A0A7J7II51"/>
<proteinExistence type="inferred from homology"/>
<evidence type="ECO:0000256" key="1">
    <source>
        <dbReference type="ARBA" id="ARBA00001966"/>
    </source>
</evidence>
<dbReference type="GO" id="GO:0006366">
    <property type="term" value="P:transcription by RNA polymerase II"/>
    <property type="evidence" value="ECO:0007669"/>
    <property type="project" value="TreeGrafter"/>
</dbReference>
<dbReference type="GO" id="GO:0005524">
    <property type="term" value="F:ATP binding"/>
    <property type="evidence" value="ECO:0007669"/>
    <property type="project" value="UniProtKB-KW"/>
</dbReference>
<dbReference type="Gene3D" id="3.40.50.300">
    <property type="entry name" value="P-loop containing nucleotide triphosphate hydrolases"/>
    <property type="match status" value="2"/>
</dbReference>
<feature type="domain" description="Helicase ATP-binding" evidence="19">
    <location>
        <begin position="7"/>
        <end position="293"/>
    </location>
</feature>
<evidence type="ECO:0000256" key="18">
    <source>
        <dbReference type="ARBA" id="ARBA00048954"/>
    </source>
</evidence>
<dbReference type="InterPro" id="IPR014013">
    <property type="entry name" value="Helic_SF1/SF2_ATP-bd_DinG/Rad3"/>
</dbReference>
<dbReference type="FunFam" id="3.40.50.300:FF:000135">
    <property type="entry name" value="DNA repair helicase RAD3, putative"/>
    <property type="match status" value="1"/>
</dbReference>
<dbReference type="InterPro" id="IPR013020">
    <property type="entry name" value="Rad3/Chl1-like"/>
</dbReference>
<evidence type="ECO:0000256" key="6">
    <source>
        <dbReference type="ARBA" id="ARBA00022741"/>
    </source>
</evidence>
<keyword evidence="4" id="KW-0004">4Fe-4S</keyword>